<reference evidence="2 3" key="1">
    <citation type="journal article" date="2016" name="Nat. Commun.">
        <title>Thousands of microbial genomes shed light on interconnected biogeochemical processes in an aquifer system.</title>
        <authorList>
            <person name="Anantharaman K."/>
            <person name="Brown C.T."/>
            <person name="Hug L.A."/>
            <person name="Sharon I."/>
            <person name="Castelle C.J."/>
            <person name="Probst A.J."/>
            <person name="Thomas B.C."/>
            <person name="Singh A."/>
            <person name="Wilkins M.J."/>
            <person name="Karaoz U."/>
            <person name="Brodie E.L."/>
            <person name="Williams K.H."/>
            <person name="Hubbard S.S."/>
            <person name="Banfield J.F."/>
        </authorList>
    </citation>
    <scope>NUCLEOTIDE SEQUENCE [LARGE SCALE GENOMIC DNA]</scope>
</reference>
<comment type="caution">
    <text evidence="2">The sequence shown here is derived from an EMBL/GenBank/DDBJ whole genome shotgun (WGS) entry which is preliminary data.</text>
</comment>
<dbReference type="EMBL" id="MHLW01000003">
    <property type="protein sequence ID" value="OGZ18383.1"/>
    <property type="molecule type" value="Genomic_DNA"/>
</dbReference>
<sequence>MEKNKKEDLIPISEAAELLGVSIMTLRRWDESGRFSSSREGEGGHRYYRKKDIEVFLEDLFKLASDWVVSEAEFPDNFYCQNSAIFLARITKMEGLMMRNKDAKDLFSLLASIAGEIGENSYAHNLGQWPDIPGIFFGFDLNKKQIVLADRGMGILKTLKRVKPGLKNHKEALEVAFTEFLSGREPESRGNGLKYVRKVISENSINLLFQTGDAKLILNANSSDLNIENVKQNIRGCLALISY</sequence>
<dbReference type="PROSITE" id="PS50937">
    <property type="entry name" value="HTH_MERR_2"/>
    <property type="match status" value="1"/>
</dbReference>
<dbReference type="Pfam" id="PF00376">
    <property type="entry name" value="MerR"/>
    <property type="match status" value="1"/>
</dbReference>
<organism evidence="2 3">
    <name type="scientific">Candidatus Nealsonbacteria bacterium RBG_13_37_56</name>
    <dbReference type="NCBI Taxonomy" id="1801661"/>
    <lineage>
        <taxon>Bacteria</taxon>
        <taxon>Candidatus Nealsoniibacteriota</taxon>
    </lineage>
</organism>
<dbReference type="AlphaFoldDB" id="A0A1G2DXY1"/>
<proteinExistence type="predicted"/>
<dbReference type="CDD" id="cd04762">
    <property type="entry name" value="HTH_MerR-trunc"/>
    <property type="match status" value="1"/>
</dbReference>
<protein>
    <recommendedName>
        <fullName evidence="1">HTH merR-type domain-containing protein</fullName>
    </recommendedName>
</protein>
<dbReference type="SUPFAM" id="SSF46955">
    <property type="entry name" value="Putative DNA-binding domain"/>
    <property type="match status" value="1"/>
</dbReference>
<gene>
    <name evidence="2" type="ORF">A2V72_02110</name>
</gene>
<evidence type="ECO:0000313" key="3">
    <source>
        <dbReference type="Proteomes" id="UP000178893"/>
    </source>
</evidence>
<dbReference type="GO" id="GO:0006355">
    <property type="term" value="P:regulation of DNA-templated transcription"/>
    <property type="evidence" value="ECO:0007669"/>
    <property type="project" value="InterPro"/>
</dbReference>
<dbReference type="InterPro" id="IPR000551">
    <property type="entry name" value="MerR-type_HTH_dom"/>
</dbReference>
<evidence type="ECO:0000259" key="1">
    <source>
        <dbReference type="PROSITE" id="PS50937"/>
    </source>
</evidence>
<dbReference type="Gene3D" id="1.10.1660.10">
    <property type="match status" value="1"/>
</dbReference>
<dbReference type="InterPro" id="IPR009061">
    <property type="entry name" value="DNA-bd_dom_put_sf"/>
</dbReference>
<accession>A0A1G2DXY1</accession>
<name>A0A1G2DXY1_9BACT</name>
<dbReference type="Proteomes" id="UP000178893">
    <property type="component" value="Unassembled WGS sequence"/>
</dbReference>
<feature type="domain" description="HTH merR-type" evidence="1">
    <location>
        <begin position="9"/>
        <end position="54"/>
    </location>
</feature>
<evidence type="ECO:0000313" key="2">
    <source>
        <dbReference type="EMBL" id="OGZ18383.1"/>
    </source>
</evidence>
<dbReference type="GO" id="GO:0003677">
    <property type="term" value="F:DNA binding"/>
    <property type="evidence" value="ECO:0007669"/>
    <property type="project" value="InterPro"/>
</dbReference>